<dbReference type="Proteomes" id="UP000193467">
    <property type="component" value="Unassembled WGS sequence"/>
</dbReference>
<accession>A0A1Y2G0Y5</accession>
<keyword evidence="2" id="KW-1185">Reference proteome</keyword>
<protein>
    <submittedName>
        <fullName evidence="1">Uncharacterized protein</fullName>
    </submittedName>
</protein>
<dbReference type="InParanoid" id="A0A1Y2G0Y5"/>
<reference evidence="1 2" key="1">
    <citation type="submission" date="2016-07" db="EMBL/GenBank/DDBJ databases">
        <title>Pervasive Adenine N6-methylation of Active Genes in Fungi.</title>
        <authorList>
            <consortium name="DOE Joint Genome Institute"/>
            <person name="Mondo S.J."/>
            <person name="Dannebaum R.O."/>
            <person name="Kuo R.C."/>
            <person name="Labutti K."/>
            <person name="Haridas S."/>
            <person name="Kuo A."/>
            <person name="Salamov A."/>
            <person name="Ahrendt S.R."/>
            <person name="Lipzen A."/>
            <person name="Sullivan W."/>
            <person name="Andreopoulos W.B."/>
            <person name="Clum A."/>
            <person name="Lindquist E."/>
            <person name="Daum C."/>
            <person name="Ramamoorthy G.K."/>
            <person name="Gryganskyi A."/>
            <person name="Culley D."/>
            <person name="Magnuson J.K."/>
            <person name="James T.Y."/>
            <person name="O'Malley M.A."/>
            <person name="Stajich J.E."/>
            <person name="Spatafora J.W."/>
            <person name="Visel A."/>
            <person name="Grigoriev I.V."/>
        </authorList>
    </citation>
    <scope>NUCLEOTIDE SEQUENCE [LARGE SCALE GENOMIC DNA]</scope>
    <source>
        <strain evidence="1 2">62-1032</strain>
    </source>
</reference>
<evidence type="ECO:0000313" key="1">
    <source>
        <dbReference type="EMBL" id="ORY89125.1"/>
    </source>
</evidence>
<dbReference type="AlphaFoldDB" id="A0A1Y2G0Y5"/>
<organism evidence="1 2">
    <name type="scientific">Leucosporidium creatinivorum</name>
    <dbReference type="NCBI Taxonomy" id="106004"/>
    <lineage>
        <taxon>Eukaryota</taxon>
        <taxon>Fungi</taxon>
        <taxon>Dikarya</taxon>
        <taxon>Basidiomycota</taxon>
        <taxon>Pucciniomycotina</taxon>
        <taxon>Microbotryomycetes</taxon>
        <taxon>Leucosporidiales</taxon>
        <taxon>Leucosporidium</taxon>
    </lineage>
</organism>
<sequence>MAPVEAYAPCSNGEVRVSENRVDRTTGCETPSDGINADNALLLSDNELTRKTARTMTAIRERRVAGDGDLAIENVAGGLEEGFRDEAAGGECAGVQSVVVWFEVTEDLEENLGWEGGHGVGGRGAVGERASRCLSTRWTTSERDGLGKSFLREL</sequence>
<dbReference type="EMBL" id="MCGR01000007">
    <property type="protein sequence ID" value="ORY89125.1"/>
    <property type="molecule type" value="Genomic_DNA"/>
</dbReference>
<proteinExistence type="predicted"/>
<name>A0A1Y2G0Y5_9BASI</name>
<evidence type="ECO:0000313" key="2">
    <source>
        <dbReference type="Proteomes" id="UP000193467"/>
    </source>
</evidence>
<gene>
    <name evidence="1" type="ORF">BCR35DRAFT_300942</name>
</gene>
<comment type="caution">
    <text evidence="1">The sequence shown here is derived from an EMBL/GenBank/DDBJ whole genome shotgun (WGS) entry which is preliminary data.</text>
</comment>